<dbReference type="InterPro" id="IPR038765">
    <property type="entry name" value="Papain-like_cys_pep_sf"/>
</dbReference>
<evidence type="ECO:0000256" key="3">
    <source>
        <dbReference type="ARBA" id="ARBA00012759"/>
    </source>
</evidence>
<gene>
    <name evidence="11" type="primary">EOG090X0AE1</name>
</gene>
<feature type="domain" description="OTU" evidence="10">
    <location>
        <begin position="64"/>
        <end position="258"/>
    </location>
</feature>
<evidence type="ECO:0000313" key="11">
    <source>
        <dbReference type="EMBL" id="CAG4645700.1"/>
    </source>
</evidence>
<keyword evidence="4" id="KW-0645">Protease</keyword>
<comment type="similarity">
    <text evidence="2">Belongs to the peptidase C65 family.</text>
</comment>
<protein>
    <recommendedName>
        <fullName evidence="3">ubiquitinyl hydrolase 1</fullName>
        <ecNumber evidence="3">3.4.19.12</ecNumber>
    </recommendedName>
</protein>
<dbReference type="InterPro" id="IPR003323">
    <property type="entry name" value="OTU_dom"/>
</dbReference>
<evidence type="ECO:0000256" key="5">
    <source>
        <dbReference type="ARBA" id="ARBA00022786"/>
    </source>
</evidence>
<evidence type="ECO:0000256" key="1">
    <source>
        <dbReference type="ARBA" id="ARBA00000707"/>
    </source>
</evidence>
<feature type="site" description="Interacts with free ubiquitin" evidence="9">
    <location>
        <position position="247"/>
    </location>
</feature>
<dbReference type="GO" id="GO:0005634">
    <property type="term" value="C:nucleus"/>
    <property type="evidence" value="ECO:0007669"/>
    <property type="project" value="TreeGrafter"/>
</dbReference>
<dbReference type="InterPro" id="IPR042468">
    <property type="entry name" value="Peptidase_C65_otubain_sub1"/>
</dbReference>
<dbReference type="PROSITE" id="PS50802">
    <property type="entry name" value="OTU"/>
    <property type="match status" value="1"/>
</dbReference>
<dbReference type="Gene3D" id="3.30.200.60">
    <property type="entry name" value="Peptidase C65 Otubain, subdomain 1"/>
    <property type="match status" value="1"/>
</dbReference>
<feature type="active site" evidence="8">
    <location>
        <position position="251"/>
    </location>
</feature>
<dbReference type="InterPro" id="IPR016615">
    <property type="entry name" value="Otubain"/>
</dbReference>
<dbReference type="SUPFAM" id="SSF54001">
    <property type="entry name" value="Cysteine proteinases"/>
    <property type="match status" value="1"/>
</dbReference>
<evidence type="ECO:0000256" key="7">
    <source>
        <dbReference type="ARBA" id="ARBA00022807"/>
    </source>
</evidence>
<dbReference type="InterPro" id="IPR042467">
    <property type="entry name" value="Peptidase_C65_otubain_sub2"/>
</dbReference>
<evidence type="ECO:0000259" key="10">
    <source>
        <dbReference type="PROSITE" id="PS50802"/>
    </source>
</evidence>
<sequence>MASTDTQEPVQDEMILDQQRQIEKEIADSISLIGQLEPVKVLLEEYKDDQIYQAKVAKLTESYPNMRRTRPDGNCFYRAFAFAYFEKLLGDKTDWERFYNLAKESKEELLQMGFPKFTLEDFHDTFVDVIGRLHAGTAMASKELLEIFNESHISDYIVVYLRILTSGQLQKDSSFYENFIEGGATIKEFCQQEVEPMYKESDHIHAIALSTALKVGVRVLYMDRGTHPQVPAHDFPDGVQPVVHLLYRPGHYDILYAS</sequence>
<dbReference type="EC" id="3.4.19.12" evidence="3"/>
<dbReference type="PIRSF" id="PIRSF013503">
    <property type="entry name" value="Ubiquitin_thioesterase_Otubain"/>
    <property type="match status" value="1"/>
</dbReference>
<feature type="active site" description="Nucleophile" evidence="8">
    <location>
        <position position="75"/>
    </location>
</feature>
<dbReference type="Pfam" id="PF10275">
    <property type="entry name" value="Peptidase_C65"/>
    <property type="match status" value="1"/>
</dbReference>
<accession>A0A9N6ZEP1</accession>
<name>A0A9N6ZEP1_9CRUS</name>
<keyword evidence="6" id="KW-0378">Hydrolase</keyword>
<evidence type="ECO:0000256" key="8">
    <source>
        <dbReference type="PIRSR" id="PIRSR013503-1"/>
    </source>
</evidence>
<feature type="active site" evidence="8">
    <location>
        <position position="72"/>
    </location>
</feature>
<feature type="site" description="Interacts with free ubiquitin" evidence="9">
    <location>
        <position position="207"/>
    </location>
</feature>
<evidence type="ECO:0000256" key="4">
    <source>
        <dbReference type="ARBA" id="ARBA00022670"/>
    </source>
</evidence>
<dbReference type="GO" id="GO:0004843">
    <property type="term" value="F:cysteine-type deubiquitinase activity"/>
    <property type="evidence" value="ECO:0007669"/>
    <property type="project" value="UniProtKB-EC"/>
</dbReference>
<feature type="site" description="Interacts with free ubiquitin" evidence="9">
    <location>
        <position position="223"/>
    </location>
</feature>
<feature type="site" description="Interacts with free ubiquitin" evidence="9">
    <location>
        <position position="252"/>
    </location>
</feature>
<dbReference type="CDD" id="cd22763">
    <property type="entry name" value="OTUB1"/>
    <property type="match status" value="1"/>
</dbReference>
<dbReference type="InterPro" id="IPR019400">
    <property type="entry name" value="Peptidase_C65_otubain"/>
</dbReference>
<proteinExistence type="inferred from homology"/>
<dbReference type="FunFam" id="1.20.1300.20:FF:000001">
    <property type="entry name" value="Ubiquitin thioesterase OTUB1"/>
    <property type="match status" value="1"/>
</dbReference>
<dbReference type="GO" id="GO:0043130">
    <property type="term" value="F:ubiquitin binding"/>
    <property type="evidence" value="ECO:0007669"/>
    <property type="project" value="TreeGrafter"/>
</dbReference>
<dbReference type="GO" id="GO:0006508">
    <property type="term" value="P:proteolysis"/>
    <property type="evidence" value="ECO:0007669"/>
    <property type="project" value="UniProtKB-KW"/>
</dbReference>
<comment type="catalytic activity">
    <reaction evidence="1">
        <text>Thiol-dependent hydrolysis of ester, thioester, amide, peptide and isopeptide bonds formed by the C-terminal Gly of ubiquitin (a 76-residue protein attached to proteins as an intracellular targeting signal).</text>
        <dbReference type="EC" id="3.4.19.12"/>
    </reaction>
</comment>
<keyword evidence="5" id="KW-0833">Ubl conjugation pathway</keyword>
<dbReference type="PANTHER" id="PTHR12931">
    <property type="entry name" value="UBIQUITIN THIOLESTERASE PROTEIN OTUB"/>
    <property type="match status" value="1"/>
</dbReference>
<dbReference type="PANTHER" id="PTHR12931:SF15">
    <property type="entry name" value="UBIQUITIN THIOESTERASE OTUBAIN-LIKE"/>
    <property type="match status" value="1"/>
</dbReference>
<dbReference type="AlphaFoldDB" id="A0A9N6ZEP1"/>
<dbReference type="GO" id="GO:0071108">
    <property type="term" value="P:protein K48-linked deubiquitination"/>
    <property type="evidence" value="ECO:0007669"/>
    <property type="project" value="TreeGrafter"/>
</dbReference>
<organism evidence="11">
    <name type="scientific">Lynceus sp. MCZ IZ 141354</name>
    <dbReference type="NCBI Taxonomy" id="1930659"/>
    <lineage>
        <taxon>Eukaryota</taxon>
        <taxon>Metazoa</taxon>
        <taxon>Ecdysozoa</taxon>
        <taxon>Arthropoda</taxon>
        <taxon>Crustacea</taxon>
        <taxon>Branchiopoda</taxon>
        <taxon>Diplostraca</taxon>
        <taxon>Laevicaudata</taxon>
        <taxon>Lynceidae</taxon>
        <taxon>Lynceus</taxon>
    </lineage>
</organism>
<evidence type="ECO:0000256" key="2">
    <source>
        <dbReference type="ARBA" id="ARBA00006579"/>
    </source>
</evidence>
<feature type="site" description="Interacts with free ubiquitin" evidence="9">
    <location>
        <position position="221"/>
    </location>
</feature>
<dbReference type="EMBL" id="OC989045">
    <property type="protein sequence ID" value="CAG4645700.1"/>
    <property type="molecule type" value="Genomic_DNA"/>
</dbReference>
<dbReference type="Gene3D" id="1.20.1300.20">
    <property type="entry name" value="Peptidase C65 Otubain, subdomain 2"/>
    <property type="match status" value="1"/>
</dbReference>
<evidence type="ECO:0000256" key="9">
    <source>
        <dbReference type="PIRSR" id="PIRSR013503-2"/>
    </source>
</evidence>
<evidence type="ECO:0000256" key="6">
    <source>
        <dbReference type="ARBA" id="ARBA00022801"/>
    </source>
</evidence>
<reference evidence="11" key="1">
    <citation type="submission" date="2021-04" db="EMBL/GenBank/DDBJ databases">
        <authorList>
            <person name="Cornetti L."/>
        </authorList>
    </citation>
    <scope>NUCLEOTIDE SEQUENCE</scope>
</reference>
<keyword evidence="7" id="KW-0788">Thiol protease</keyword>